<gene>
    <name evidence="2" type="ORF">GCM10017559_60970</name>
</gene>
<dbReference type="PANTHER" id="PTHR45527:SF1">
    <property type="entry name" value="FATTY ACID SYNTHASE"/>
    <property type="match status" value="1"/>
</dbReference>
<dbReference type="PANTHER" id="PTHR45527">
    <property type="entry name" value="NONRIBOSOMAL PEPTIDE SYNTHETASE"/>
    <property type="match status" value="1"/>
</dbReference>
<reference evidence="3" key="1">
    <citation type="journal article" date="2019" name="Int. J. Syst. Evol. Microbiol.">
        <title>The Global Catalogue of Microorganisms (GCM) 10K type strain sequencing project: providing services to taxonomists for standard genome sequencing and annotation.</title>
        <authorList>
            <consortium name="The Broad Institute Genomics Platform"/>
            <consortium name="The Broad Institute Genome Sequencing Center for Infectious Disease"/>
            <person name="Wu L."/>
            <person name="Ma J."/>
        </authorList>
    </citation>
    <scope>NUCLEOTIDE SEQUENCE [LARGE SCALE GENOMIC DNA]</scope>
    <source>
        <strain evidence="3">JCM 3106</strain>
    </source>
</reference>
<dbReference type="Gene3D" id="3.30.559.10">
    <property type="entry name" value="Chloramphenicol acetyltransferase-like domain"/>
    <property type="match status" value="1"/>
</dbReference>
<comment type="caution">
    <text evidence="2">The sequence shown here is derived from an EMBL/GenBank/DDBJ whole genome shotgun (WGS) entry which is preliminary data.</text>
</comment>
<evidence type="ECO:0000313" key="3">
    <source>
        <dbReference type="Proteomes" id="UP001499930"/>
    </source>
</evidence>
<keyword evidence="3" id="KW-1185">Reference proteome</keyword>
<feature type="domain" description="Condensation" evidence="1">
    <location>
        <begin position="42"/>
        <end position="343"/>
    </location>
</feature>
<dbReference type="SUPFAM" id="SSF52777">
    <property type="entry name" value="CoA-dependent acyltransferases"/>
    <property type="match status" value="2"/>
</dbReference>
<evidence type="ECO:0000313" key="2">
    <source>
        <dbReference type="EMBL" id="GAA3026735.1"/>
    </source>
</evidence>
<sequence>MTATADGLVPLSSETVEFTGARGGDSPFTWGQLAFWRLTRWLDDDDPFYNMSWVLPVYGRRDLDAVLSALRALVERHEALRTTFEQTPEGPVQHVADRGRFTVEVFDTNVKPLAAARELAAGMAARAFEYAADLPFRCAVVTVDGRPRMVAFALCHLAVDGGALDVLARDWRSLLAGAEPPGPVWQPMDQAAFEQEGAGAARGERALRHWRAQLERVPMTMFDFPPVTPEEPRFIRLGMESVAAAAATETLAARWSVSASTVLTTASAVLLSALTGHRQVVMQLIVANRHDPRVASMAGTAAQDGLFVLDLPGGTFADATRAGHRQALTAYRNAQYDAYRMMALREEVGRERGGPINLSAYFNDARTITDWPHLPAVDPPGDPAAIAALTGRTRVFHVASWAQVDATAMFSTGPATDVCQLYLMVDTAYVPRSTTQALLLGMETLLVAAVAGDVPLDGVAELCGITPVERPAATREHPEPVDAVPMGASPMDAAPIDAVPMGVGPVDTGPMEAGRLAGQGIAVPATPGGGR</sequence>
<proteinExistence type="predicted"/>
<dbReference type="EMBL" id="BAAAWD010000015">
    <property type="protein sequence ID" value="GAA3026735.1"/>
    <property type="molecule type" value="Genomic_DNA"/>
</dbReference>
<organism evidence="2 3">
    <name type="scientific">Streptosporangium longisporum</name>
    <dbReference type="NCBI Taxonomy" id="46187"/>
    <lineage>
        <taxon>Bacteria</taxon>
        <taxon>Bacillati</taxon>
        <taxon>Actinomycetota</taxon>
        <taxon>Actinomycetes</taxon>
        <taxon>Streptosporangiales</taxon>
        <taxon>Streptosporangiaceae</taxon>
        <taxon>Streptosporangium</taxon>
    </lineage>
</organism>
<dbReference type="Pfam" id="PF00668">
    <property type="entry name" value="Condensation"/>
    <property type="match status" value="1"/>
</dbReference>
<dbReference type="InterPro" id="IPR001242">
    <property type="entry name" value="Condensation_dom"/>
</dbReference>
<protein>
    <recommendedName>
        <fullName evidence="1">Condensation domain-containing protein</fullName>
    </recommendedName>
</protein>
<name>A0ABP6L136_9ACTN</name>
<dbReference type="Gene3D" id="3.30.559.30">
    <property type="entry name" value="Nonribosomal peptide synthetase, condensation domain"/>
    <property type="match status" value="1"/>
</dbReference>
<dbReference type="InterPro" id="IPR023213">
    <property type="entry name" value="CAT-like_dom_sf"/>
</dbReference>
<dbReference type="Proteomes" id="UP001499930">
    <property type="component" value="Unassembled WGS sequence"/>
</dbReference>
<evidence type="ECO:0000259" key="1">
    <source>
        <dbReference type="Pfam" id="PF00668"/>
    </source>
</evidence>
<dbReference type="RefSeq" id="WP_344901668.1">
    <property type="nucleotide sequence ID" value="NZ_BAAAWD010000015.1"/>
</dbReference>
<accession>A0ABP6L136</accession>